<name>A0A9N8ZXP9_9GLOM</name>
<evidence type="ECO:0000313" key="1">
    <source>
        <dbReference type="EMBL" id="CAG8510687.1"/>
    </source>
</evidence>
<comment type="caution">
    <text evidence="1">The sequence shown here is derived from an EMBL/GenBank/DDBJ whole genome shotgun (WGS) entry which is preliminary data.</text>
</comment>
<organism evidence="1 2">
    <name type="scientific">Ambispora gerdemannii</name>
    <dbReference type="NCBI Taxonomy" id="144530"/>
    <lineage>
        <taxon>Eukaryota</taxon>
        <taxon>Fungi</taxon>
        <taxon>Fungi incertae sedis</taxon>
        <taxon>Mucoromycota</taxon>
        <taxon>Glomeromycotina</taxon>
        <taxon>Glomeromycetes</taxon>
        <taxon>Archaeosporales</taxon>
        <taxon>Ambisporaceae</taxon>
        <taxon>Ambispora</taxon>
    </lineage>
</organism>
<dbReference type="EMBL" id="CAJVPL010000569">
    <property type="protein sequence ID" value="CAG8510687.1"/>
    <property type="molecule type" value="Genomic_DNA"/>
</dbReference>
<proteinExistence type="predicted"/>
<dbReference type="Proteomes" id="UP000789831">
    <property type="component" value="Unassembled WGS sequence"/>
</dbReference>
<sequence>MGSLSNYGFVHLNPNERPGFQLNEHNGKNIYICPSFHYEGTSASGGHTLADRLIDRERGHKLLMSELQREPSNEFSPPLLNPECCRISEKIKLSSM</sequence>
<protein>
    <submittedName>
        <fullName evidence="1">4834_t:CDS:1</fullName>
    </submittedName>
</protein>
<evidence type="ECO:0000313" key="2">
    <source>
        <dbReference type="Proteomes" id="UP000789831"/>
    </source>
</evidence>
<dbReference type="AlphaFoldDB" id="A0A9N8ZXP9"/>
<gene>
    <name evidence="1" type="ORF">AGERDE_LOCUS4726</name>
</gene>
<accession>A0A9N8ZXP9</accession>
<reference evidence="1" key="1">
    <citation type="submission" date="2021-06" db="EMBL/GenBank/DDBJ databases">
        <authorList>
            <person name="Kallberg Y."/>
            <person name="Tangrot J."/>
            <person name="Rosling A."/>
        </authorList>
    </citation>
    <scope>NUCLEOTIDE SEQUENCE</scope>
    <source>
        <strain evidence="1">MT106</strain>
    </source>
</reference>
<keyword evidence="2" id="KW-1185">Reference proteome</keyword>